<dbReference type="Pfam" id="PF00254">
    <property type="entry name" value="FKBP_C"/>
    <property type="match status" value="1"/>
</dbReference>
<evidence type="ECO:0000256" key="6">
    <source>
        <dbReference type="RuleBase" id="RU003915"/>
    </source>
</evidence>
<keyword evidence="3 5" id="KW-0697">Rotamase</keyword>
<evidence type="ECO:0000313" key="9">
    <source>
        <dbReference type="EMBL" id="NNU34888.1"/>
    </source>
</evidence>
<dbReference type="Gene3D" id="3.10.50.40">
    <property type="match status" value="2"/>
</dbReference>
<evidence type="ECO:0000256" key="2">
    <source>
        <dbReference type="ARBA" id="ARBA00006577"/>
    </source>
</evidence>
<proteinExistence type="inferred from homology"/>
<evidence type="ECO:0000256" key="4">
    <source>
        <dbReference type="ARBA" id="ARBA00023235"/>
    </source>
</evidence>
<gene>
    <name evidence="9" type="ORF">HK413_14045</name>
</gene>
<evidence type="ECO:0000256" key="7">
    <source>
        <dbReference type="SAM" id="MobiDB-lite"/>
    </source>
</evidence>
<evidence type="ECO:0000256" key="1">
    <source>
        <dbReference type="ARBA" id="ARBA00000971"/>
    </source>
</evidence>
<dbReference type="PANTHER" id="PTHR43811">
    <property type="entry name" value="FKBP-TYPE PEPTIDYL-PROLYL CIS-TRANS ISOMERASE FKPA"/>
    <property type="match status" value="1"/>
</dbReference>
<dbReference type="PROSITE" id="PS50059">
    <property type="entry name" value="FKBP_PPIASE"/>
    <property type="match status" value="1"/>
</dbReference>
<feature type="region of interest" description="Disordered" evidence="7">
    <location>
        <begin position="288"/>
        <end position="315"/>
    </location>
</feature>
<feature type="compositionally biased region" description="Low complexity" evidence="7">
    <location>
        <begin position="288"/>
        <end position="299"/>
    </location>
</feature>
<comment type="caution">
    <text evidence="9">The sequence shown here is derived from an EMBL/GenBank/DDBJ whole genome shotgun (WGS) entry which is preliminary data.</text>
</comment>
<dbReference type="EMBL" id="JABFCR010000077">
    <property type="protein sequence ID" value="NNU34888.1"/>
    <property type="molecule type" value="Genomic_DNA"/>
</dbReference>
<evidence type="ECO:0000259" key="8">
    <source>
        <dbReference type="PROSITE" id="PS50059"/>
    </source>
</evidence>
<organism evidence="9 10">
    <name type="scientific">Mucilaginibacter humi</name>
    <dbReference type="NCBI Taxonomy" id="2732510"/>
    <lineage>
        <taxon>Bacteria</taxon>
        <taxon>Pseudomonadati</taxon>
        <taxon>Bacteroidota</taxon>
        <taxon>Sphingobacteriia</taxon>
        <taxon>Sphingobacteriales</taxon>
        <taxon>Sphingobacteriaceae</taxon>
        <taxon>Mucilaginibacter</taxon>
    </lineage>
</organism>
<dbReference type="SUPFAM" id="SSF54534">
    <property type="entry name" value="FKBP-like"/>
    <property type="match status" value="2"/>
</dbReference>
<dbReference type="InterPro" id="IPR001179">
    <property type="entry name" value="PPIase_FKBP_dom"/>
</dbReference>
<dbReference type="PANTHER" id="PTHR43811:SF19">
    <property type="entry name" value="39 KDA FK506-BINDING NUCLEAR PROTEIN"/>
    <property type="match status" value="1"/>
</dbReference>
<evidence type="ECO:0000256" key="5">
    <source>
        <dbReference type="PROSITE-ProRule" id="PRU00277"/>
    </source>
</evidence>
<keyword evidence="10" id="KW-1185">Reference proteome</keyword>
<accession>A0ABX1W3Y7</accession>
<dbReference type="Proteomes" id="UP000566071">
    <property type="component" value="Unassembled WGS sequence"/>
</dbReference>
<evidence type="ECO:0000256" key="3">
    <source>
        <dbReference type="ARBA" id="ARBA00023110"/>
    </source>
</evidence>
<feature type="domain" description="PPIase FKBP-type" evidence="8">
    <location>
        <begin position="183"/>
        <end position="284"/>
    </location>
</feature>
<dbReference type="EC" id="5.2.1.8" evidence="6"/>
<sequence length="315" mass="33730">MLTHRMVLNPGANGTQYKILSNSTGNKIKINDVITFHVTQKTDKDSLLSSTYQTGRPAQAQVQPTGDLMDIFPLLALNDSVLVKVPTDTIFKTQENNRPPFLPKGSNLFILIKIIKVQSLAEAMADRDKAMAAAKEEAAKMEAQEAVIADKYVTDHKLIVTTTASGLKYKITKAGTKPKPAVGDTVVVNYVGHTLAGKVFDSSIESVAKTAGLQQMGRVYEPLTFVIGGEGIIAGWQEGLQLINEGGKAMLIIPSKLAYGPNPSGPDLPGFSTLVFDVELVKVKRAKSSAASSKPAAASTRNRLQKGNYKKAGCS</sequence>
<dbReference type="InterPro" id="IPR046357">
    <property type="entry name" value="PPIase_dom_sf"/>
</dbReference>
<reference evidence="9 10" key="1">
    <citation type="submission" date="2020-05" db="EMBL/GenBank/DDBJ databases">
        <authorList>
            <person name="Khan S.A."/>
            <person name="Jeon C.O."/>
            <person name="Chun B.H."/>
        </authorList>
    </citation>
    <scope>NUCLEOTIDE SEQUENCE [LARGE SCALE GENOMIC DNA]</scope>
    <source>
        <strain evidence="9 10">S1162</strain>
    </source>
</reference>
<dbReference type="GO" id="GO:0016853">
    <property type="term" value="F:isomerase activity"/>
    <property type="evidence" value="ECO:0007669"/>
    <property type="project" value="UniProtKB-KW"/>
</dbReference>
<keyword evidence="4 5" id="KW-0413">Isomerase</keyword>
<evidence type="ECO:0000313" key="10">
    <source>
        <dbReference type="Proteomes" id="UP000566071"/>
    </source>
</evidence>
<name>A0ABX1W3Y7_9SPHI</name>
<protein>
    <recommendedName>
        <fullName evidence="6">Peptidyl-prolyl cis-trans isomerase</fullName>
        <ecNumber evidence="6">5.2.1.8</ecNumber>
    </recommendedName>
</protein>
<comment type="catalytic activity">
    <reaction evidence="1 5 6">
        <text>[protein]-peptidylproline (omega=180) = [protein]-peptidylproline (omega=0)</text>
        <dbReference type="Rhea" id="RHEA:16237"/>
        <dbReference type="Rhea" id="RHEA-COMP:10747"/>
        <dbReference type="Rhea" id="RHEA-COMP:10748"/>
        <dbReference type="ChEBI" id="CHEBI:83833"/>
        <dbReference type="ChEBI" id="CHEBI:83834"/>
        <dbReference type="EC" id="5.2.1.8"/>
    </reaction>
</comment>
<comment type="similarity">
    <text evidence="2 6">Belongs to the FKBP-type PPIase family.</text>
</comment>